<dbReference type="Proteomes" id="UP000007177">
    <property type="component" value="Chromosome"/>
</dbReference>
<dbReference type="AlphaFoldDB" id="H6LGL5"/>
<keyword evidence="5 9" id="KW-1133">Transmembrane helix</keyword>
<dbReference type="Gene3D" id="3.30.450.20">
    <property type="entry name" value="PAS domain"/>
    <property type="match status" value="2"/>
</dbReference>
<feature type="domain" description="Methyl-accepting transducer" evidence="10">
    <location>
        <begin position="759"/>
        <end position="988"/>
    </location>
</feature>
<protein>
    <submittedName>
        <fullName evidence="12">Methyl-accepting chemotaxis sensory transducer</fullName>
    </submittedName>
</protein>
<keyword evidence="4 9" id="KW-0812">Transmembrane</keyword>
<evidence type="ECO:0000259" key="11">
    <source>
        <dbReference type="PROSITE" id="PS50885"/>
    </source>
</evidence>
<comment type="subcellular location">
    <subcellularLocation>
        <location evidence="1">Cell membrane</location>
        <topology evidence="1">Multi-pass membrane protein</topology>
    </subcellularLocation>
</comment>
<dbReference type="Pfam" id="PF02743">
    <property type="entry name" value="dCache_1"/>
    <property type="match status" value="1"/>
</dbReference>
<evidence type="ECO:0000256" key="6">
    <source>
        <dbReference type="ARBA" id="ARBA00023136"/>
    </source>
</evidence>
<dbReference type="GO" id="GO:0004888">
    <property type="term" value="F:transmembrane signaling receptor activity"/>
    <property type="evidence" value="ECO:0007669"/>
    <property type="project" value="InterPro"/>
</dbReference>
<dbReference type="SUPFAM" id="SSF158472">
    <property type="entry name" value="HAMP domain-like"/>
    <property type="match status" value="1"/>
</dbReference>
<reference evidence="12 13" key="2">
    <citation type="journal article" date="2012" name="PLoS ONE">
        <title>An ancient pathway combining carbon dioxide fixation with the generation and utilization of a sodium ion gradient for ATP synthesis.</title>
        <authorList>
            <person name="Poehlein A."/>
            <person name="Schmidt S."/>
            <person name="Kaster A.K."/>
            <person name="Goenrich M."/>
            <person name="Vollmers J."/>
            <person name="Thurmer A."/>
            <person name="Bertsch J."/>
            <person name="Schuchmann K."/>
            <person name="Voigt B."/>
            <person name="Hecker M."/>
            <person name="Daniel R."/>
            <person name="Thauer R.K."/>
            <person name="Gottschalk G."/>
            <person name="Muller V."/>
        </authorList>
    </citation>
    <scope>NUCLEOTIDE SEQUENCE [LARGE SCALE GENOMIC DNA]</scope>
    <source>
        <strain evidence="13">ATCC 29683 / DSM 1030 / JCM 2381 / KCTC 1655 / WB1</strain>
    </source>
</reference>
<dbReference type="CDD" id="cd06225">
    <property type="entry name" value="HAMP"/>
    <property type="match status" value="1"/>
</dbReference>
<dbReference type="SUPFAM" id="SSF58104">
    <property type="entry name" value="Methyl-accepting chemotaxis protein (MCP) signaling domain"/>
    <property type="match status" value="1"/>
</dbReference>
<dbReference type="EMBL" id="CP002987">
    <property type="protein sequence ID" value="AFA48343.1"/>
    <property type="molecule type" value="Genomic_DNA"/>
</dbReference>
<feature type="domain" description="HAMP" evidence="11">
    <location>
        <begin position="347"/>
        <end position="399"/>
    </location>
</feature>
<comment type="similarity">
    <text evidence="7">Belongs to the methyl-accepting chemotaxis (MCP) protein family.</text>
</comment>
<evidence type="ECO:0000256" key="4">
    <source>
        <dbReference type="ARBA" id="ARBA00022692"/>
    </source>
</evidence>
<evidence type="ECO:0000256" key="9">
    <source>
        <dbReference type="SAM" id="Phobius"/>
    </source>
</evidence>
<keyword evidence="6 9" id="KW-0472">Membrane</keyword>
<proteinExistence type="inferred from homology"/>
<evidence type="ECO:0000256" key="7">
    <source>
        <dbReference type="ARBA" id="ARBA00029447"/>
    </source>
</evidence>
<evidence type="ECO:0000313" key="13">
    <source>
        <dbReference type="Proteomes" id="UP000007177"/>
    </source>
</evidence>
<evidence type="ECO:0000256" key="5">
    <source>
        <dbReference type="ARBA" id="ARBA00022989"/>
    </source>
</evidence>
<dbReference type="GO" id="GO:0005886">
    <property type="term" value="C:plasma membrane"/>
    <property type="evidence" value="ECO:0007669"/>
    <property type="project" value="UniProtKB-SubCell"/>
</dbReference>
<dbReference type="SMART" id="SM00283">
    <property type="entry name" value="MA"/>
    <property type="match status" value="1"/>
</dbReference>
<dbReference type="HOGENOM" id="CLU_000445_107_12_9"/>
<dbReference type="PANTHER" id="PTHR43531:SF11">
    <property type="entry name" value="METHYL-ACCEPTING CHEMOTAXIS PROTEIN 3"/>
    <property type="match status" value="1"/>
</dbReference>
<name>H6LGL5_ACEWD</name>
<dbReference type="InterPro" id="IPR051310">
    <property type="entry name" value="MCP_chemotaxis"/>
</dbReference>
<dbReference type="FunFam" id="1.10.287.950:FF:000001">
    <property type="entry name" value="Methyl-accepting chemotaxis sensory transducer"/>
    <property type="match status" value="1"/>
</dbReference>
<dbReference type="GO" id="GO:0007165">
    <property type="term" value="P:signal transduction"/>
    <property type="evidence" value="ECO:0007669"/>
    <property type="project" value="UniProtKB-KW"/>
</dbReference>
<dbReference type="PANTHER" id="PTHR43531">
    <property type="entry name" value="PROTEIN ICFG"/>
    <property type="match status" value="1"/>
</dbReference>
<dbReference type="InterPro" id="IPR004089">
    <property type="entry name" value="MCPsignal_dom"/>
</dbReference>
<keyword evidence="3" id="KW-0145">Chemotaxis</keyword>
<dbReference type="eggNOG" id="COG2972">
    <property type="taxonomic scope" value="Bacteria"/>
</dbReference>
<evidence type="ECO:0000256" key="8">
    <source>
        <dbReference type="PROSITE-ProRule" id="PRU00284"/>
    </source>
</evidence>
<dbReference type="Pfam" id="PF00015">
    <property type="entry name" value="MCPsignal"/>
    <property type="match status" value="1"/>
</dbReference>
<dbReference type="PRINTS" id="PR00260">
    <property type="entry name" value="CHEMTRNSDUCR"/>
</dbReference>
<evidence type="ECO:0000256" key="1">
    <source>
        <dbReference type="ARBA" id="ARBA00004651"/>
    </source>
</evidence>
<dbReference type="InterPro" id="IPR033479">
    <property type="entry name" value="dCache_1"/>
</dbReference>
<organism evidence="12 13">
    <name type="scientific">Acetobacterium woodii (strain ATCC 29683 / DSM 1030 / JCM 2381 / KCTC 1655 / WB1)</name>
    <dbReference type="NCBI Taxonomy" id="931626"/>
    <lineage>
        <taxon>Bacteria</taxon>
        <taxon>Bacillati</taxon>
        <taxon>Bacillota</taxon>
        <taxon>Clostridia</taxon>
        <taxon>Eubacteriales</taxon>
        <taxon>Eubacteriaceae</taxon>
        <taxon>Acetobacterium</taxon>
    </lineage>
</organism>
<dbReference type="SMART" id="SM00304">
    <property type="entry name" value="HAMP"/>
    <property type="match status" value="3"/>
</dbReference>
<evidence type="ECO:0000259" key="10">
    <source>
        <dbReference type="PROSITE" id="PS50111"/>
    </source>
</evidence>
<dbReference type="STRING" id="931626.Awo_c15610"/>
<dbReference type="InterPro" id="IPR004090">
    <property type="entry name" value="Chemotax_Me-accpt_rcpt"/>
</dbReference>
<dbReference type="CDD" id="cd12913">
    <property type="entry name" value="PDC1_MCP_like"/>
    <property type="match status" value="1"/>
</dbReference>
<dbReference type="RefSeq" id="WP_014355946.1">
    <property type="nucleotide sequence ID" value="NC_016894.1"/>
</dbReference>
<evidence type="ECO:0000256" key="3">
    <source>
        <dbReference type="ARBA" id="ARBA00022500"/>
    </source>
</evidence>
<evidence type="ECO:0000313" key="12">
    <source>
        <dbReference type="EMBL" id="AFA48343.1"/>
    </source>
</evidence>
<keyword evidence="2" id="KW-1003">Cell membrane</keyword>
<gene>
    <name evidence="12" type="ordered locus">Awo_c15610</name>
</gene>
<dbReference type="OrthoDB" id="9762005at2"/>
<dbReference type="Gene3D" id="1.10.287.950">
    <property type="entry name" value="Methyl-accepting chemotaxis protein"/>
    <property type="match status" value="1"/>
</dbReference>
<dbReference type="PROSITE" id="PS50111">
    <property type="entry name" value="CHEMOTAXIS_TRANSDUC_2"/>
    <property type="match status" value="1"/>
</dbReference>
<dbReference type="KEGG" id="awo:Awo_c15610"/>
<accession>H6LGL5</accession>
<dbReference type="Gene3D" id="6.10.340.10">
    <property type="match status" value="1"/>
</dbReference>
<keyword evidence="8" id="KW-0807">Transducer</keyword>
<feature type="transmembrane region" description="Helical" evidence="9">
    <location>
        <begin position="17"/>
        <end position="41"/>
    </location>
</feature>
<dbReference type="CDD" id="cd12912">
    <property type="entry name" value="PDC2_MCP_like"/>
    <property type="match status" value="1"/>
</dbReference>
<dbReference type="eggNOG" id="COG0840">
    <property type="taxonomic scope" value="Bacteria"/>
</dbReference>
<dbReference type="GO" id="GO:0006935">
    <property type="term" value="P:chemotaxis"/>
    <property type="evidence" value="ECO:0007669"/>
    <property type="project" value="UniProtKB-KW"/>
</dbReference>
<reference evidence="13" key="1">
    <citation type="submission" date="2011-07" db="EMBL/GenBank/DDBJ databases">
        <title>Complete genome sequence of Acetobacterium woodii.</title>
        <authorList>
            <person name="Poehlein A."/>
            <person name="Schmidt S."/>
            <person name="Kaster A.-K."/>
            <person name="Goenrich M."/>
            <person name="Vollmers J."/>
            <person name="Thuermer A."/>
            <person name="Gottschalk G."/>
            <person name="Thauer R.K."/>
            <person name="Daniel R."/>
            <person name="Mueller V."/>
        </authorList>
    </citation>
    <scope>NUCLEOTIDE SEQUENCE [LARGE SCALE GENOMIC DNA]</scope>
    <source>
        <strain evidence="13">ATCC 29683 / DSM 1030 / JCM 2381 / KCTC 1655 / WB1</strain>
    </source>
</reference>
<dbReference type="Pfam" id="PF00672">
    <property type="entry name" value="HAMP"/>
    <property type="match status" value="1"/>
</dbReference>
<keyword evidence="13" id="KW-1185">Reference proteome</keyword>
<dbReference type="Gene3D" id="1.20.120.1530">
    <property type="match status" value="2"/>
</dbReference>
<dbReference type="CDD" id="cd11386">
    <property type="entry name" value="MCP_signal"/>
    <property type="match status" value="1"/>
</dbReference>
<dbReference type="InterPro" id="IPR003660">
    <property type="entry name" value="HAMP_dom"/>
</dbReference>
<sequence>MKINENKRRSESIKGKLLLGVLGVTILVFAICIGVFTYNAYSSSLNQAKSYTQSQADSYANDINNEITKVEIVPKTLALSFEGMKNGHQTNRDQAIDILKKVLEDNPNIFDIWMIWEPDAFDGNDEAYKNKPGYDETGRLVPYVYKNGNSIVTEAIPNYTVEAENAYYQLPFKSGKEVVMEPYVSIIDNEPISMTTISFPIKSGNTVLGVVGVDIELSALKSLVSEITLYQTGYAELISNQGAILAHPTTDLVGSDAYASYDHAVIGDAVTKGEPLIFEGSSDATGKNSVIAMAPISFGETETPWSLMVVVPQNEITSNARNNIMVALLCTFIAIVLLAIAINKIAKSITNPIGQVNKMIQEMTKGHLSMRLHMEANDEIGEMAAAMDKMADTLQFTVINTVKNIAAGDVSYNIEITDSQDEITPALKQTVERIRELVAETNRLSAAAVEGKLDIRGDANAFSGGFKDIVVGINNTLDAVIEPINMASNYMEKIGQGIIPERITKTYYGDFDGLKNSINACIDGLGGLVEANMILGKLGRNDFSDKIENDYQGIYGEMCAAINNIRRKLDHIEDINNNIANGDLRDLADLKSRGRHSEKDNLIPSFIRMLDNIKTLVDETEEMSKCAVQGNFEYRGDASRLPGKYAEVILGFNQTLDAIIEPLIEASQVLQELANGNLQVKVIGDYKGDHAKIKNDLNTTIVALDGYVNEIANTLASIGKGNMDHHITADYLGDFSTIKNALNEITTRLSTTLSDINDVATQVEVGSRLISDGGQTLAQGTTEQASSTQELSASIDEVAAETKQNALRASEANERSVQVRKNAELGNSQMSKMVSAMQEINVSSNDISKIIKVIDDIAFQTNILALNAAVEAARAGAHGKGFAVVAQEVRNLAARSADAAKETTTLIEGSIEKVGVGGKIADETAESLKQILKEIDQVAALVGTIAQASNEQASEIAQITQGIEQVAQVVQTNSATAEKSAAASEELTGQAEMLKQMVDAFQLKQQ</sequence>
<evidence type="ECO:0000256" key="2">
    <source>
        <dbReference type="ARBA" id="ARBA00022475"/>
    </source>
</evidence>
<dbReference type="PROSITE" id="PS50885">
    <property type="entry name" value="HAMP"/>
    <property type="match status" value="2"/>
</dbReference>
<dbReference type="Pfam" id="PF18947">
    <property type="entry name" value="HAMP_2"/>
    <property type="match status" value="3"/>
</dbReference>
<feature type="domain" description="HAMP" evidence="11">
    <location>
        <begin position="657"/>
        <end position="709"/>
    </location>
</feature>